<feature type="signal peptide" evidence="2">
    <location>
        <begin position="1"/>
        <end position="30"/>
    </location>
</feature>
<gene>
    <name evidence="3" type="ORF">DPMN_159477</name>
</gene>
<feature type="chain" id="PRO_5039072952" description="Secreted protein" evidence="2">
    <location>
        <begin position="31"/>
        <end position="75"/>
    </location>
</feature>
<dbReference type="EMBL" id="JAIWYP010000008">
    <property type="protein sequence ID" value="KAH3781578.1"/>
    <property type="molecule type" value="Genomic_DNA"/>
</dbReference>
<feature type="compositionally biased region" description="Polar residues" evidence="1">
    <location>
        <begin position="63"/>
        <end position="75"/>
    </location>
</feature>
<evidence type="ECO:0000313" key="3">
    <source>
        <dbReference type="EMBL" id="KAH3781578.1"/>
    </source>
</evidence>
<organism evidence="3 4">
    <name type="scientific">Dreissena polymorpha</name>
    <name type="common">Zebra mussel</name>
    <name type="synonym">Mytilus polymorpha</name>
    <dbReference type="NCBI Taxonomy" id="45954"/>
    <lineage>
        <taxon>Eukaryota</taxon>
        <taxon>Metazoa</taxon>
        <taxon>Spiralia</taxon>
        <taxon>Lophotrochozoa</taxon>
        <taxon>Mollusca</taxon>
        <taxon>Bivalvia</taxon>
        <taxon>Autobranchia</taxon>
        <taxon>Heteroconchia</taxon>
        <taxon>Euheterodonta</taxon>
        <taxon>Imparidentia</taxon>
        <taxon>Neoheterodontei</taxon>
        <taxon>Myida</taxon>
        <taxon>Dreissenoidea</taxon>
        <taxon>Dreissenidae</taxon>
        <taxon>Dreissena</taxon>
    </lineage>
</organism>
<feature type="region of interest" description="Disordered" evidence="1">
    <location>
        <begin position="32"/>
        <end position="75"/>
    </location>
</feature>
<accession>A0A9D4IRR9</accession>
<reference evidence="3" key="1">
    <citation type="journal article" date="2019" name="bioRxiv">
        <title>The Genome of the Zebra Mussel, Dreissena polymorpha: A Resource for Invasive Species Research.</title>
        <authorList>
            <person name="McCartney M.A."/>
            <person name="Auch B."/>
            <person name="Kono T."/>
            <person name="Mallez S."/>
            <person name="Zhang Y."/>
            <person name="Obille A."/>
            <person name="Becker A."/>
            <person name="Abrahante J.E."/>
            <person name="Garbe J."/>
            <person name="Badalamenti J.P."/>
            <person name="Herman A."/>
            <person name="Mangelson H."/>
            <person name="Liachko I."/>
            <person name="Sullivan S."/>
            <person name="Sone E.D."/>
            <person name="Koren S."/>
            <person name="Silverstein K.A.T."/>
            <person name="Beckman K.B."/>
            <person name="Gohl D.M."/>
        </authorList>
    </citation>
    <scope>NUCLEOTIDE SEQUENCE</scope>
    <source>
        <strain evidence="3">Duluth1</strain>
        <tissue evidence="3">Whole animal</tissue>
    </source>
</reference>
<comment type="caution">
    <text evidence="3">The sequence shown here is derived from an EMBL/GenBank/DDBJ whole genome shotgun (WGS) entry which is preliminary data.</text>
</comment>
<evidence type="ECO:0000313" key="4">
    <source>
        <dbReference type="Proteomes" id="UP000828390"/>
    </source>
</evidence>
<evidence type="ECO:0008006" key="5">
    <source>
        <dbReference type="Google" id="ProtNLM"/>
    </source>
</evidence>
<evidence type="ECO:0000256" key="2">
    <source>
        <dbReference type="SAM" id="SignalP"/>
    </source>
</evidence>
<reference evidence="3" key="2">
    <citation type="submission" date="2020-11" db="EMBL/GenBank/DDBJ databases">
        <authorList>
            <person name="McCartney M.A."/>
            <person name="Auch B."/>
            <person name="Kono T."/>
            <person name="Mallez S."/>
            <person name="Becker A."/>
            <person name="Gohl D.M."/>
            <person name="Silverstein K.A.T."/>
            <person name="Koren S."/>
            <person name="Bechman K.B."/>
            <person name="Herman A."/>
            <person name="Abrahante J.E."/>
            <person name="Garbe J."/>
        </authorList>
    </citation>
    <scope>NUCLEOTIDE SEQUENCE</scope>
    <source>
        <strain evidence="3">Duluth1</strain>
        <tissue evidence="3">Whole animal</tissue>
    </source>
</reference>
<proteinExistence type="predicted"/>
<evidence type="ECO:0000256" key="1">
    <source>
        <dbReference type="SAM" id="MobiDB-lite"/>
    </source>
</evidence>
<dbReference type="Proteomes" id="UP000828390">
    <property type="component" value="Unassembled WGS sequence"/>
</dbReference>
<sequence>MRMDHAELPRPEIIRLWIMLLRALTWTTTGTLMPSQPNLHPHKGRPQGKVKEALRPMQPLRARTSQSQVSNHLPH</sequence>
<protein>
    <recommendedName>
        <fullName evidence="5">Secreted protein</fullName>
    </recommendedName>
</protein>
<keyword evidence="4" id="KW-1185">Reference proteome</keyword>
<keyword evidence="2" id="KW-0732">Signal</keyword>
<name>A0A9D4IRR9_DREPO</name>
<dbReference type="AlphaFoldDB" id="A0A9D4IRR9"/>